<protein>
    <submittedName>
        <fullName evidence="1">Uncharacterized protein</fullName>
    </submittedName>
</protein>
<gene>
    <name evidence="1" type="ORF">OIT47_006770</name>
</gene>
<organism evidence="1 2">
    <name type="scientific">Weissella fermenti</name>
    <dbReference type="NCBI Taxonomy" id="2987699"/>
    <lineage>
        <taxon>Bacteria</taxon>
        <taxon>Bacillati</taxon>
        <taxon>Bacillota</taxon>
        <taxon>Bacilli</taxon>
        <taxon>Lactobacillales</taxon>
        <taxon>Lactobacillaceae</taxon>
        <taxon>Weissella</taxon>
    </lineage>
</organism>
<dbReference type="Proteomes" id="UP001146336">
    <property type="component" value="Unassembled WGS sequence"/>
</dbReference>
<dbReference type="RefSeq" id="WP_242458248.1">
    <property type="nucleotide sequence ID" value="NZ_JAOZFC020000001.1"/>
</dbReference>
<evidence type="ECO:0000313" key="1">
    <source>
        <dbReference type="EMBL" id="MDF9299967.1"/>
    </source>
</evidence>
<reference evidence="1" key="1">
    <citation type="submission" date="2023-03" db="EMBL/GenBank/DDBJ databases">
        <title>Comparative genomics of Weissella fermenti BK2, and weissella type species.</title>
        <authorList>
            <person name="Lee J.K."/>
            <person name="Baek J.H."/>
            <person name="Kim J.M."/>
            <person name="Choi D.G."/>
            <person name="Jeon C.O."/>
        </authorList>
    </citation>
    <scope>NUCLEOTIDE SEQUENCE</scope>
    <source>
        <strain evidence="1">BK2</strain>
    </source>
</reference>
<comment type="caution">
    <text evidence="1">The sequence shown here is derived from an EMBL/GenBank/DDBJ whole genome shotgun (WGS) entry which is preliminary data.</text>
</comment>
<dbReference type="EMBL" id="JAOZFC020000001">
    <property type="protein sequence ID" value="MDF9299967.1"/>
    <property type="molecule type" value="Genomic_DNA"/>
</dbReference>
<proteinExistence type="predicted"/>
<keyword evidence="2" id="KW-1185">Reference proteome</keyword>
<name>A0ABT6D3L5_9LACO</name>
<accession>A0ABT6D3L5</accession>
<evidence type="ECO:0000313" key="2">
    <source>
        <dbReference type="Proteomes" id="UP001146336"/>
    </source>
</evidence>
<sequence>MLEVDNLSYRTGRRQILKEMTLQVEDGEIVGVLVKMVLVKQRLCVH</sequence>